<organism evidence="6 7">
    <name type="scientific">Ancylostoma caninum</name>
    <name type="common">Dog hookworm</name>
    <dbReference type="NCBI Taxonomy" id="29170"/>
    <lineage>
        <taxon>Eukaryota</taxon>
        <taxon>Metazoa</taxon>
        <taxon>Ecdysozoa</taxon>
        <taxon>Nematoda</taxon>
        <taxon>Chromadorea</taxon>
        <taxon>Rhabditida</taxon>
        <taxon>Rhabditina</taxon>
        <taxon>Rhabditomorpha</taxon>
        <taxon>Strongyloidea</taxon>
        <taxon>Ancylostomatidae</taxon>
        <taxon>Ancylostomatinae</taxon>
        <taxon>Ancylostoma</taxon>
    </lineage>
</organism>
<evidence type="ECO:0000256" key="3">
    <source>
        <dbReference type="ARBA" id="ARBA00022741"/>
    </source>
</evidence>
<evidence type="ECO:0000256" key="1">
    <source>
        <dbReference type="ARBA" id="ARBA00022527"/>
    </source>
</evidence>
<evidence type="ECO:0000256" key="2">
    <source>
        <dbReference type="ARBA" id="ARBA00022679"/>
    </source>
</evidence>
<accession>A0A368FWK5</accession>
<dbReference type="GO" id="GO:0043065">
    <property type="term" value="P:positive regulation of apoptotic process"/>
    <property type="evidence" value="ECO:0007669"/>
    <property type="project" value="TreeGrafter"/>
</dbReference>
<keyword evidence="2" id="KW-0808">Transferase</keyword>
<keyword evidence="3" id="KW-0547">Nucleotide-binding</keyword>
<gene>
    <name evidence="6" type="ORF">ANCCAN_18776</name>
</gene>
<evidence type="ECO:0000313" key="6">
    <source>
        <dbReference type="EMBL" id="RCN35359.1"/>
    </source>
</evidence>
<comment type="caution">
    <text evidence="6">The sequence shown here is derived from an EMBL/GenBank/DDBJ whole genome shotgun (WGS) entry which is preliminary data.</text>
</comment>
<dbReference type="EMBL" id="JOJR01000672">
    <property type="protein sequence ID" value="RCN35359.1"/>
    <property type="molecule type" value="Genomic_DNA"/>
</dbReference>
<evidence type="ECO:0000256" key="4">
    <source>
        <dbReference type="ARBA" id="ARBA00022777"/>
    </source>
</evidence>
<reference evidence="6 7" key="1">
    <citation type="submission" date="2014-10" db="EMBL/GenBank/DDBJ databases">
        <title>Draft genome of the hookworm Ancylostoma caninum.</title>
        <authorList>
            <person name="Mitreva M."/>
        </authorList>
    </citation>
    <scope>NUCLEOTIDE SEQUENCE [LARGE SCALE GENOMIC DNA]</scope>
    <source>
        <strain evidence="6 7">Baltimore</strain>
    </source>
</reference>
<dbReference type="PANTHER" id="PTHR24342">
    <property type="entry name" value="SERINE/THREONINE-PROTEIN KINASE 17"/>
    <property type="match status" value="1"/>
</dbReference>
<sequence length="151" mass="17701">MNTFIESLNRYFKNTSACAKDFISRLFVRDVTRRATVDECLRHPWIRGPDGDDVDLRKSSCISISHIHSFKQRQRWRRAVELVMVCNRVTRSVRLAISQATKMNRTIETRYDPCTINTDILCSSLRRFCCRTIPSIQLSVTHDKTLKFMLL</sequence>
<keyword evidence="5" id="KW-0067">ATP-binding</keyword>
<evidence type="ECO:0008006" key="8">
    <source>
        <dbReference type="Google" id="ProtNLM"/>
    </source>
</evidence>
<dbReference type="AlphaFoldDB" id="A0A368FWK5"/>
<dbReference type="Gene3D" id="1.10.510.10">
    <property type="entry name" value="Transferase(Phosphotransferase) domain 1"/>
    <property type="match status" value="1"/>
</dbReference>
<name>A0A368FWK5_ANCCA</name>
<dbReference type="Proteomes" id="UP000252519">
    <property type="component" value="Unassembled WGS sequence"/>
</dbReference>
<evidence type="ECO:0000256" key="5">
    <source>
        <dbReference type="ARBA" id="ARBA00022840"/>
    </source>
</evidence>
<dbReference type="GO" id="GO:0004674">
    <property type="term" value="F:protein serine/threonine kinase activity"/>
    <property type="evidence" value="ECO:0007669"/>
    <property type="project" value="UniProtKB-KW"/>
</dbReference>
<dbReference type="InterPro" id="IPR011009">
    <property type="entry name" value="Kinase-like_dom_sf"/>
</dbReference>
<dbReference type="GO" id="GO:0005524">
    <property type="term" value="F:ATP binding"/>
    <property type="evidence" value="ECO:0007669"/>
    <property type="project" value="UniProtKB-KW"/>
</dbReference>
<evidence type="ECO:0000313" key="7">
    <source>
        <dbReference type="Proteomes" id="UP000252519"/>
    </source>
</evidence>
<keyword evidence="4" id="KW-0418">Kinase</keyword>
<dbReference type="OrthoDB" id="504170at2759"/>
<proteinExistence type="predicted"/>
<dbReference type="SUPFAM" id="SSF56112">
    <property type="entry name" value="Protein kinase-like (PK-like)"/>
    <property type="match status" value="1"/>
</dbReference>
<keyword evidence="1" id="KW-0723">Serine/threonine-protein kinase</keyword>
<dbReference type="PANTHER" id="PTHR24342:SF14">
    <property type="entry name" value="DEATH-ASSOCIATED PROTEIN KINASE DAPK-1"/>
    <property type="match status" value="1"/>
</dbReference>
<protein>
    <recommendedName>
        <fullName evidence="8">Protein kinase domain-containing protein</fullName>
    </recommendedName>
</protein>
<dbReference type="STRING" id="29170.A0A368FWK5"/>
<dbReference type="GO" id="GO:0005634">
    <property type="term" value="C:nucleus"/>
    <property type="evidence" value="ECO:0007669"/>
    <property type="project" value="TreeGrafter"/>
</dbReference>
<keyword evidence="7" id="KW-1185">Reference proteome</keyword>
<dbReference type="GO" id="GO:0035556">
    <property type="term" value="P:intracellular signal transduction"/>
    <property type="evidence" value="ECO:0007669"/>
    <property type="project" value="TreeGrafter"/>
</dbReference>